<name>D0LH41_HALO1</name>
<sequence length="123" mass="13027">MSLPEDPRVLFAAERTLLAWSRSALALMAFGFALERSGLLMGVFAPEKAVAEGSPARWLGLAFIVLGAVAAVAAIPIYRRVVRSQTTAEGAPLPFRLQAGVVLNIVIACMGLALAALLAFDFR</sequence>
<evidence type="ECO:0000256" key="3">
    <source>
        <dbReference type="ARBA" id="ARBA00022989"/>
    </source>
</evidence>
<evidence type="ECO:0000259" key="6">
    <source>
        <dbReference type="Pfam" id="PF02656"/>
    </source>
</evidence>
<evidence type="ECO:0000256" key="2">
    <source>
        <dbReference type="ARBA" id="ARBA00022692"/>
    </source>
</evidence>
<keyword evidence="3 5" id="KW-1133">Transmembrane helix</keyword>
<dbReference type="OrthoDB" id="582337at2"/>
<feature type="domain" description="DUF202" evidence="6">
    <location>
        <begin position="8"/>
        <end position="83"/>
    </location>
</feature>
<evidence type="ECO:0000313" key="7">
    <source>
        <dbReference type="EMBL" id="ACY18186.1"/>
    </source>
</evidence>
<dbReference type="Pfam" id="PF02656">
    <property type="entry name" value="DUF202"/>
    <property type="match status" value="1"/>
</dbReference>
<dbReference type="Proteomes" id="UP000001880">
    <property type="component" value="Chromosome"/>
</dbReference>
<evidence type="ECO:0000313" key="8">
    <source>
        <dbReference type="Proteomes" id="UP000001880"/>
    </source>
</evidence>
<keyword evidence="8" id="KW-1185">Reference proteome</keyword>
<keyword evidence="4 5" id="KW-0472">Membrane</keyword>
<dbReference type="GO" id="GO:0012505">
    <property type="term" value="C:endomembrane system"/>
    <property type="evidence" value="ECO:0007669"/>
    <property type="project" value="UniProtKB-SubCell"/>
</dbReference>
<dbReference type="AlphaFoldDB" id="D0LH41"/>
<accession>D0LH41</accession>
<gene>
    <name evidence="7" type="ordered locus">Hoch_5709</name>
</gene>
<evidence type="ECO:0000256" key="4">
    <source>
        <dbReference type="ARBA" id="ARBA00023136"/>
    </source>
</evidence>
<keyword evidence="2 5" id="KW-0812">Transmembrane</keyword>
<comment type="subcellular location">
    <subcellularLocation>
        <location evidence="1">Endomembrane system</location>
        <topology evidence="1">Multi-pass membrane protein</topology>
    </subcellularLocation>
</comment>
<feature type="transmembrane region" description="Helical" evidence="5">
    <location>
        <begin position="58"/>
        <end position="78"/>
    </location>
</feature>
<reference evidence="7 8" key="1">
    <citation type="journal article" date="2010" name="Stand. Genomic Sci.">
        <title>Complete genome sequence of Haliangium ochraceum type strain (SMP-2).</title>
        <authorList>
            <consortium name="US DOE Joint Genome Institute (JGI-PGF)"/>
            <person name="Ivanova N."/>
            <person name="Daum C."/>
            <person name="Lang E."/>
            <person name="Abt B."/>
            <person name="Kopitz M."/>
            <person name="Saunders E."/>
            <person name="Lapidus A."/>
            <person name="Lucas S."/>
            <person name="Glavina Del Rio T."/>
            <person name="Nolan M."/>
            <person name="Tice H."/>
            <person name="Copeland A."/>
            <person name="Cheng J.F."/>
            <person name="Chen F."/>
            <person name="Bruce D."/>
            <person name="Goodwin L."/>
            <person name="Pitluck S."/>
            <person name="Mavromatis K."/>
            <person name="Pati A."/>
            <person name="Mikhailova N."/>
            <person name="Chen A."/>
            <person name="Palaniappan K."/>
            <person name="Land M."/>
            <person name="Hauser L."/>
            <person name="Chang Y.J."/>
            <person name="Jeffries C.D."/>
            <person name="Detter J.C."/>
            <person name="Brettin T."/>
            <person name="Rohde M."/>
            <person name="Goker M."/>
            <person name="Bristow J."/>
            <person name="Markowitz V."/>
            <person name="Eisen J.A."/>
            <person name="Hugenholtz P."/>
            <person name="Kyrpides N.C."/>
            <person name="Klenk H.P."/>
        </authorList>
    </citation>
    <scope>NUCLEOTIDE SEQUENCE [LARGE SCALE GENOMIC DNA]</scope>
    <source>
        <strain evidence="8">DSM 14365 / CIP 107738 / JCM 11303 / AJ 13395 / SMP-2</strain>
    </source>
</reference>
<evidence type="ECO:0000256" key="1">
    <source>
        <dbReference type="ARBA" id="ARBA00004127"/>
    </source>
</evidence>
<dbReference type="eggNOG" id="COG2149">
    <property type="taxonomic scope" value="Bacteria"/>
</dbReference>
<feature type="transmembrane region" description="Helical" evidence="5">
    <location>
        <begin position="98"/>
        <end position="120"/>
    </location>
</feature>
<dbReference type="InterPro" id="IPR003807">
    <property type="entry name" value="DUF202"/>
</dbReference>
<evidence type="ECO:0000256" key="5">
    <source>
        <dbReference type="SAM" id="Phobius"/>
    </source>
</evidence>
<dbReference type="KEGG" id="hoh:Hoch_5709"/>
<dbReference type="RefSeq" id="WP_012830778.1">
    <property type="nucleotide sequence ID" value="NC_013440.1"/>
</dbReference>
<dbReference type="EMBL" id="CP001804">
    <property type="protein sequence ID" value="ACY18186.1"/>
    <property type="molecule type" value="Genomic_DNA"/>
</dbReference>
<dbReference type="HOGENOM" id="CLU_053359_6_3_7"/>
<proteinExistence type="predicted"/>
<organism evidence="7 8">
    <name type="scientific">Haliangium ochraceum (strain DSM 14365 / JCM 11303 / SMP-2)</name>
    <dbReference type="NCBI Taxonomy" id="502025"/>
    <lineage>
        <taxon>Bacteria</taxon>
        <taxon>Pseudomonadati</taxon>
        <taxon>Myxococcota</taxon>
        <taxon>Polyangia</taxon>
        <taxon>Haliangiales</taxon>
        <taxon>Kofleriaceae</taxon>
        <taxon>Haliangium</taxon>
    </lineage>
</organism>
<protein>
    <recommendedName>
        <fullName evidence="6">DUF202 domain-containing protein</fullName>
    </recommendedName>
</protein>
<feature type="transmembrane region" description="Helical" evidence="5">
    <location>
        <begin position="24"/>
        <end position="46"/>
    </location>
</feature>